<evidence type="ECO:0000256" key="6">
    <source>
        <dbReference type="ARBA" id="ARBA00023136"/>
    </source>
</evidence>
<dbReference type="Proteomes" id="UP001061302">
    <property type="component" value="Chromosome"/>
</dbReference>
<keyword evidence="11" id="KW-1185">Reference proteome</keyword>
<feature type="chain" id="PRO_5046800886" evidence="8">
    <location>
        <begin position="21"/>
        <end position="512"/>
    </location>
</feature>
<evidence type="ECO:0000256" key="1">
    <source>
        <dbReference type="ARBA" id="ARBA00004651"/>
    </source>
</evidence>
<keyword evidence="2" id="KW-1003">Cell membrane</keyword>
<dbReference type="PROSITE" id="PS51352">
    <property type="entry name" value="THIOREDOXIN_2"/>
    <property type="match status" value="1"/>
</dbReference>
<dbReference type="InterPro" id="IPR036929">
    <property type="entry name" value="DsbDN_sf"/>
</dbReference>
<feature type="domain" description="Thioredoxin" evidence="9">
    <location>
        <begin position="390"/>
        <end position="512"/>
    </location>
</feature>
<feature type="transmembrane region" description="Helical" evidence="7">
    <location>
        <begin position="246"/>
        <end position="268"/>
    </location>
</feature>
<sequence>MIVRFVLLLLVALLGSAARAEPDLLPPERAFQAALTRIAPDTLEVRFTVAPGYYLYRDRISFALEPAQPLQIRLPGGEWKNDPSFGRVAVFHRDVTAQLRGKGRLPADVKLKIRFQGCADSGVCYPPQTAVLAPGEHSGPKGALDTLFGSNRDTNTPAAEEGGFFRGGLWLTLALFYLAGIGLALTACMYPLLPIVSSIVLGSGTAGRGRALLLTLLYVQGMALTYTVAGIAAARTGTLLTVALQQPWVVAAMSLLFVAMALAMFGVFQFQLPSGVQSTFNHLAHRLPGGRATSVFAMGVVSALIVGPCVAPPLVAALAYLGQSGDTALGGGALYALALGIGTPLILVGAFGAAILPRLSARLMRGVKLAFGVILLGTAVWMARPLWLHHLPQGQIPQFQPVASVAQLREALAQARGRPVMVDMYADWCTSCIAFERETLTDPGVQRRLQDYVLLRADLTRNTEHDAALLRHYGLYGPPALLFYDRDGRLSTRRVVGFQDPAAFSATLDALP</sequence>
<keyword evidence="5 7" id="KW-1133">Transmembrane helix</keyword>
<evidence type="ECO:0000313" key="10">
    <source>
        <dbReference type="EMBL" id="UXY14715.1"/>
    </source>
</evidence>
<feature type="transmembrane region" description="Helical" evidence="7">
    <location>
        <begin position="333"/>
        <end position="357"/>
    </location>
</feature>
<dbReference type="PANTHER" id="PTHR32234">
    <property type="entry name" value="THIOL:DISULFIDE INTERCHANGE PROTEIN DSBD"/>
    <property type="match status" value="1"/>
</dbReference>
<keyword evidence="10" id="KW-0560">Oxidoreductase</keyword>
<evidence type="ECO:0000256" key="8">
    <source>
        <dbReference type="SAM" id="SignalP"/>
    </source>
</evidence>
<dbReference type="Gene3D" id="2.60.40.1250">
    <property type="entry name" value="Thiol:disulfide interchange protein DsbD, N-terminal domain"/>
    <property type="match status" value="1"/>
</dbReference>
<keyword evidence="4" id="KW-0201">Cytochrome c-type biogenesis</keyword>
<dbReference type="InterPro" id="IPR028250">
    <property type="entry name" value="DsbDN"/>
</dbReference>
<dbReference type="NCBIfam" id="NF001419">
    <property type="entry name" value="PRK00293.1"/>
    <property type="match status" value="1"/>
</dbReference>
<dbReference type="Pfam" id="PF11412">
    <property type="entry name" value="DsbD_N"/>
    <property type="match status" value="1"/>
</dbReference>
<dbReference type="InterPro" id="IPR036249">
    <property type="entry name" value="Thioredoxin-like_sf"/>
</dbReference>
<dbReference type="GO" id="GO:0047134">
    <property type="term" value="F:protein-disulfide reductase [NAD(P)H] activity"/>
    <property type="evidence" value="ECO:0007669"/>
    <property type="project" value="UniProtKB-EC"/>
</dbReference>
<dbReference type="Pfam" id="PF02683">
    <property type="entry name" value="DsbD_TM"/>
    <property type="match status" value="1"/>
</dbReference>
<gene>
    <name evidence="10" type="primary">dsbD</name>
    <name evidence="10" type="ORF">N8I74_15525</name>
</gene>
<evidence type="ECO:0000256" key="3">
    <source>
        <dbReference type="ARBA" id="ARBA00022692"/>
    </source>
</evidence>
<feature type="transmembrane region" description="Helical" evidence="7">
    <location>
        <begin position="211"/>
        <end position="234"/>
    </location>
</feature>
<dbReference type="InterPro" id="IPR013766">
    <property type="entry name" value="Thioredoxin_domain"/>
</dbReference>
<organism evidence="10 11">
    <name type="scientific">Chitiniphilus purpureus</name>
    <dbReference type="NCBI Taxonomy" id="2981137"/>
    <lineage>
        <taxon>Bacteria</taxon>
        <taxon>Pseudomonadati</taxon>
        <taxon>Pseudomonadota</taxon>
        <taxon>Betaproteobacteria</taxon>
        <taxon>Neisseriales</taxon>
        <taxon>Chitinibacteraceae</taxon>
        <taxon>Chitiniphilus</taxon>
    </lineage>
</organism>
<dbReference type="Pfam" id="PF13899">
    <property type="entry name" value="Thioredoxin_7"/>
    <property type="match status" value="1"/>
</dbReference>
<comment type="subcellular location">
    <subcellularLocation>
        <location evidence="1">Cell membrane</location>
        <topology evidence="1">Multi-pass membrane protein</topology>
    </subcellularLocation>
</comment>
<dbReference type="InterPro" id="IPR003834">
    <property type="entry name" value="Cyt_c_assmbl_TM_dom"/>
</dbReference>
<feature type="transmembrane region" description="Helical" evidence="7">
    <location>
        <begin position="295"/>
        <end position="321"/>
    </location>
</feature>
<evidence type="ECO:0000256" key="7">
    <source>
        <dbReference type="SAM" id="Phobius"/>
    </source>
</evidence>
<dbReference type="RefSeq" id="WP_263124018.1">
    <property type="nucleotide sequence ID" value="NZ_CP106753.1"/>
</dbReference>
<keyword evidence="8" id="KW-0732">Signal</keyword>
<evidence type="ECO:0000313" key="11">
    <source>
        <dbReference type="Proteomes" id="UP001061302"/>
    </source>
</evidence>
<evidence type="ECO:0000256" key="4">
    <source>
        <dbReference type="ARBA" id="ARBA00022748"/>
    </source>
</evidence>
<reference evidence="10" key="1">
    <citation type="submission" date="2022-10" db="EMBL/GenBank/DDBJ databases">
        <title>Chitiniphilus purpureus sp. nov., a novel chitin-degrading bacterium isolated from crawfish pond sediment.</title>
        <authorList>
            <person name="Li K."/>
        </authorList>
    </citation>
    <scope>NUCLEOTIDE SEQUENCE</scope>
    <source>
        <strain evidence="10">CD1</strain>
    </source>
</reference>
<dbReference type="SUPFAM" id="SSF74863">
    <property type="entry name" value="Thiol:disulfide interchange protein DsbD, N-terminal domain (DsbD-alpha)"/>
    <property type="match status" value="1"/>
</dbReference>
<dbReference type="PANTHER" id="PTHR32234:SF0">
    <property type="entry name" value="THIOL:DISULFIDE INTERCHANGE PROTEIN DSBD"/>
    <property type="match status" value="1"/>
</dbReference>
<dbReference type="SUPFAM" id="SSF52833">
    <property type="entry name" value="Thioredoxin-like"/>
    <property type="match status" value="1"/>
</dbReference>
<feature type="signal peptide" evidence="8">
    <location>
        <begin position="1"/>
        <end position="20"/>
    </location>
</feature>
<name>A0ABY6DK28_9NEIS</name>
<protein>
    <submittedName>
        <fullName evidence="10">Protein-disulfide reductase DsbD</fullName>
        <ecNumber evidence="10">1.8.1.8</ecNumber>
    </submittedName>
</protein>
<keyword evidence="3 7" id="KW-0812">Transmembrane</keyword>
<dbReference type="Gene3D" id="3.40.30.10">
    <property type="entry name" value="Glutaredoxin"/>
    <property type="match status" value="1"/>
</dbReference>
<proteinExistence type="predicted"/>
<feature type="transmembrane region" description="Helical" evidence="7">
    <location>
        <begin position="169"/>
        <end position="190"/>
    </location>
</feature>
<evidence type="ECO:0000259" key="9">
    <source>
        <dbReference type="PROSITE" id="PS51352"/>
    </source>
</evidence>
<feature type="transmembrane region" description="Helical" evidence="7">
    <location>
        <begin position="369"/>
        <end position="387"/>
    </location>
</feature>
<evidence type="ECO:0000256" key="5">
    <source>
        <dbReference type="ARBA" id="ARBA00022989"/>
    </source>
</evidence>
<dbReference type="EMBL" id="CP106753">
    <property type="protein sequence ID" value="UXY14715.1"/>
    <property type="molecule type" value="Genomic_DNA"/>
</dbReference>
<dbReference type="EC" id="1.8.1.8" evidence="10"/>
<evidence type="ECO:0000256" key="2">
    <source>
        <dbReference type="ARBA" id="ARBA00022475"/>
    </source>
</evidence>
<keyword evidence="6 7" id="KW-0472">Membrane</keyword>
<accession>A0ABY6DK28</accession>
<dbReference type="InterPro" id="IPR035671">
    <property type="entry name" value="DsbD_gamma"/>
</dbReference>
<dbReference type="CDD" id="cd02953">
    <property type="entry name" value="DsbDgamma"/>
    <property type="match status" value="1"/>
</dbReference>